<feature type="transmembrane region" description="Helical" evidence="1">
    <location>
        <begin position="196"/>
        <end position="214"/>
    </location>
</feature>
<keyword evidence="1" id="KW-0472">Membrane</keyword>
<sequence length="323" mass="34451">MSLAPPRPPSGRGPSGGPPPAPFLHGFFSGFVLSTFLLLTILSYHRAPFPPSWSTKGCLLPFRPWAAPLSRIDVVVELTAHTTHIHLPFLFYLLTHSASLTVNMIFLNEAVEWANNSFGSLDIFMYDDPLDDLLQGLVGLAWAVAFARCWGWDTNLLASCPGARSRLALIAYGCLYAGCCSCAMASAWFVPRTLGLSLYAVLSCLLTYPLLLLLPEEALAGGRGGQLRVMAAASAGFGGVMAGTSEMVSQNLCCVLYFAATCAAGAWGGGVRGADRFAAVAGLVLAAVAVKEADKYVRGDVGDVIYYYPSPWGWGGRREEAEL</sequence>
<gene>
    <name evidence="2" type="ORF">TeGR_g985</name>
</gene>
<name>A0ABQ6MGD5_9STRA</name>
<feature type="transmembrane region" description="Helical" evidence="1">
    <location>
        <begin position="133"/>
        <end position="151"/>
    </location>
</feature>
<evidence type="ECO:0008006" key="4">
    <source>
        <dbReference type="Google" id="ProtNLM"/>
    </source>
</evidence>
<feature type="transmembrane region" description="Helical" evidence="1">
    <location>
        <begin position="167"/>
        <end position="190"/>
    </location>
</feature>
<feature type="transmembrane region" description="Helical" evidence="1">
    <location>
        <begin position="23"/>
        <end position="44"/>
    </location>
</feature>
<comment type="caution">
    <text evidence="2">The sequence shown here is derived from an EMBL/GenBank/DDBJ whole genome shotgun (WGS) entry which is preliminary data.</text>
</comment>
<evidence type="ECO:0000313" key="2">
    <source>
        <dbReference type="EMBL" id="GMI25785.1"/>
    </source>
</evidence>
<accession>A0ABQ6MGD5</accession>
<protein>
    <recommendedName>
        <fullName evidence="4">Peptidase S54 rhomboid domain-containing protein</fullName>
    </recommendedName>
</protein>
<keyword evidence="3" id="KW-1185">Reference proteome</keyword>
<reference evidence="2 3" key="1">
    <citation type="journal article" date="2023" name="Commun. Biol.">
        <title>Genome analysis of Parmales, the sister group of diatoms, reveals the evolutionary specialization of diatoms from phago-mixotrophs to photoautotrophs.</title>
        <authorList>
            <person name="Ban H."/>
            <person name="Sato S."/>
            <person name="Yoshikawa S."/>
            <person name="Yamada K."/>
            <person name="Nakamura Y."/>
            <person name="Ichinomiya M."/>
            <person name="Sato N."/>
            <person name="Blanc-Mathieu R."/>
            <person name="Endo H."/>
            <person name="Kuwata A."/>
            <person name="Ogata H."/>
        </authorList>
    </citation>
    <scope>NUCLEOTIDE SEQUENCE [LARGE SCALE GENOMIC DNA]</scope>
</reference>
<organism evidence="2 3">
    <name type="scientific">Tetraparma gracilis</name>
    <dbReference type="NCBI Taxonomy" id="2962635"/>
    <lineage>
        <taxon>Eukaryota</taxon>
        <taxon>Sar</taxon>
        <taxon>Stramenopiles</taxon>
        <taxon>Ochrophyta</taxon>
        <taxon>Bolidophyceae</taxon>
        <taxon>Parmales</taxon>
        <taxon>Triparmaceae</taxon>
        <taxon>Tetraparma</taxon>
    </lineage>
</organism>
<proteinExistence type="predicted"/>
<evidence type="ECO:0000313" key="3">
    <source>
        <dbReference type="Proteomes" id="UP001165060"/>
    </source>
</evidence>
<keyword evidence="1" id="KW-0812">Transmembrane</keyword>
<keyword evidence="1" id="KW-1133">Transmembrane helix</keyword>
<evidence type="ECO:0000256" key="1">
    <source>
        <dbReference type="SAM" id="Phobius"/>
    </source>
</evidence>
<dbReference type="Proteomes" id="UP001165060">
    <property type="component" value="Unassembled WGS sequence"/>
</dbReference>
<dbReference type="EMBL" id="BRYB01000230">
    <property type="protein sequence ID" value="GMI25785.1"/>
    <property type="molecule type" value="Genomic_DNA"/>
</dbReference>